<sequence>MRTDIGGTYRFDREGQRWHSLISHVTPEDLSETFPISVALDEIAGKSFGQWRTESIFRPAV</sequence>
<dbReference type="AlphaFoldDB" id="A0A9D2BJK9"/>
<gene>
    <name evidence="1" type="ORF">H9734_08385</name>
</gene>
<dbReference type="Gene3D" id="2.130.10.10">
    <property type="entry name" value="YVTN repeat-like/Quinoprotein amine dehydrogenase"/>
    <property type="match status" value="1"/>
</dbReference>
<protein>
    <submittedName>
        <fullName evidence="1">Uncharacterized protein</fullName>
    </submittedName>
</protein>
<accession>A0A9D2BJK9</accession>
<organism evidence="1 2">
    <name type="scientific">Candidatus Fusicatenibacter merdavium</name>
    <dbReference type="NCBI Taxonomy" id="2838600"/>
    <lineage>
        <taxon>Bacteria</taxon>
        <taxon>Bacillati</taxon>
        <taxon>Bacillota</taxon>
        <taxon>Clostridia</taxon>
        <taxon>Lachnospirales</taxon>
        <taxon>Lachnospiraceae</taxon>
        <taxon>Fusicatenibacter</taxon>
    </lineage>
</organism>
<comment type="caution">
    <text evidence="1">The sequence shown here is derived from an EMBL/GenBank/DDBJ whole genome shotgun (WGS) entry which is preliminary data.</text>
</comment>
<evidence type="ECO:0000313" key="2">
    <source>
        <dbReference type="Proteomes" id="UP000886890"/>
    </source>
</evidence>
<evidence type="ECO:0000313" key="1">
    <source>
        <dbReference type="EMBL" id="HIX77594.1"/>
    </source>
</evidence>
<dbReference type="InterPro" id="IPR015943">
    <property type="entry name" value="WD40/YVTN_repeat-like_dom_sf"/>
</dbReference>
<name>A0A9D2BJK9_9FIRM</name>
<dbReference type="EMBL" id="DXEK01000139">
    <property type="protein sequence ID" value="HIX77594.1"/>
    <property type="molecule type" value="Genomic_DNA"/>
</dbReference>
<dbReference type="Proteomes" id="UP000886890">
    <property type="component" value="Unassembled WGS sequence"/>
</dbReference>
<reference evidence="1" key="2">
    <citation type="submission" date="2021-04" db="EMBL/GenBank/DDBJ databases">
        <authorList>
            <person name="Gilroy R."/>
        </authorList>
    </citation>
    <scope>NUCLEOTIDE SEQUENCE</scope>
    <source>
        <strain evidence="1">CHK183-1962</strain>
    </source>
</reference>
<proteinExistence type="predicted"/>
<reference evidence="1" key="1">
    <citation type="journal article" date="2021" name="PeerJ">
        <title>Extensive microbial diversity within the chicken gut microbiome revealed by metagenomics and culture.</title>
        <authorList>
            <person name="Gilroy R."/>
            <person name="Ravi A."/>
            <person name="Getino M."/>
            <person name="Pursley I."/>
            <person name="Horton D.L."/>
            <person name="Alikhan N.F."/>
            <person name="Baker D."/>
            <person name="Gharbi K."/>
            <person name="Hall N."/>
            <person name="Watson M."/>
            <person name="Adriaenssens E.M."/>
            <person name="Foster-Nyarko E."/>
            <person name="Jarju S."/>
            <person name="Secka A."/>
            <person name="Antonio M."/>
            <person name="Oren A."/>
            <person name="Chaudhuri R.R."/>
            <person name="La Ragione R."/>
            <person name="Hildebrand F."/>
            <person name="Pallen M.J."/>
        </authorList>
    </citation>
    <scope>NUCLEOTIDE SEQUENCE</scope>
    <source>
        <strain evidence="1">CHK183-1962</strain>
    </source>
</reference>